<evidence type="ECO:0000313" key="2">
    <source>
        <dbReference type="EMBL" id="MBL0745814.1"/>
    </source>
</evidence>
<proteinExistence type="predicted"/>
<evidence type="ECO:0008006" key="4">
    <source>
        <dbReference type="Google" id="ProtNLM"/>
    </source>
</evidence>
<organism evidence="2 3">
    <name type="scientific">Chryseolinea lacunae</name>
    <dbReference type="NCBI Taxonomy" id="2801331"/>
    <lineage>
        <taxon>Bacteria</taxon>
        <taxon>Pseudomonadati</taxon>
        <taxon>Bacteroidota</taxon>
        <taxon>Cytophagia</taxon>
        <taxon>Cytophagales</taxon>
        <taxon>Fulvivirgaceae</taxon>
        <taxon>Chryseolinea</taxon>
    </lineage>
</organism>
<evidence type="ECO:0000256" key="1">
    <source>
        <dbReference type="SAM" id="SignalP"/>
    </source>
</evidence>
<reference evidence="2 3" key="1">
    <citation type="submission" date="2021-01" db="EMBL/GenBank/DDBJ databases">
        <title>Chryseolinea sp. Jin1 Genome sequencing and assembly.</title>
        <authorList>
            <person name="Kim I."/>
        </authorList>
    </citation>
    <scope>NUCLEOTIDE SEQUENCE [LARGE SCALE GENOMIC DNA]</scope>
    <source>
        <strain evidence="2 3">Jin1</strain>
    </source>
</reference>
<comment type="caution">
    <text evidence="2">The sequence shown here is derived from an EMBL/GenBank/DDBJ whole genome shotgun (WGS) entry which is preliminary data.</text>
</comment>
<protein>
    <recommendedName>
        <fullName evidence="4">Secretin/TonB short N-terminal domain-containing protein</fullName>
    </recommendedName>
</protein>
<gene>
    <name evidence="2" type="ORF">JI741_31560</name>
</gene>
<sequence>MRILSLATLLSCTLYANAQIDVSRRLTFKAENVDLPTLFDLLEKQCGITVIYGTDNLPAVLRVSITGNEISLLAVVNEICRQANLNYYIIESAIVFKYSQPKISNRPNDVTKQTVDFSPTIPPVNLPENKTLQATQIIISGDTLYTRPTVPTQTEPADDTIETKTMEAHSQALQGSERLKPKMTKKSGGIFLTYGIQRSIASETYSIGSHPSFSLPVTNRIFLRLSAGYASKDFTLYYNYKILDPMTLSQSLKQQRLKRGIWRFH</sequence>
<feature type="signal peptide" evidence="1">
    <location>
        <begin position="1"/>
        <end position="18"/>
    </location>
</feature>
<feature type="chain" id="PRO_5046109627" description="Secretin/TonB short N-terminal domain-containing protein" evidence="1">
    <location>
        <begin position="19"/>
        <end position="265"/>
    </location>
</feature>
<dbReference type="EMBL" id="JAERRB010000019">
    <property type="protein sequence ID" value="MBL0745814.1"/>
    <property type="molecule type" value="Genomic_DNA"/>
</dbReference>
<accession>A0ABS1L290</accession>
<evidence type="ECO:0000313" key="3">
    <source>
        <dbReference type="Proteomes" id="UP000613030"/>
    </source>
</evidence>
<keyword evidence="3" id="KW-1185">Reference proteome</keyword>
<keyword evidence="1" id="KW-0732">Signal</keyword>
<dbReference type="RefSeq" id="WP_202016450.1">
    <property type="nucleotide sequence ID" value="NZ_JAERRB010000019.1"/>
</dbReference>
<name>A0ABS1L290_9BACT</name>
<dbReference type="Proteomes" id="UP000613030">
    <property type="component" value="Unassembled WGS sequence"/>
</dbReference>